<sequence>MKTQLLFVPRRLLEFNRCMKKLPFPVNKDGILFPPEGAVKLAEMPKQPTLDETLGETKHVTNRRYIEARGVEQIHTELTYKQFGLATVSGGFITTKNFDFLVQEINKHLRDNQFAIWRVEPPWLPRTQRATGKKLGGGKPGVKYYVTPVRAKRIILEVGGAIDEFEAKGYLSYLVNAFGFPVEFISQRILEERKKEDEEVQQLNKNKFNWETAIKWNMQNCSNFLSDYDITWKAKYK</sequence>
<dbReference type="PANTHER" id="PTHR12220:SF13">
    <property type="entry name" value="LARGE RIBOSOMAL SUBUNIT PROTEIN UL16M"/>
    <property type="match status" value="1"/>
</dbReference>
<dbReference type="SUPFAM" id="SSF54686">
    <property type="entry name" value="Ribosomal protein L16p/L10e"/>
    <property type="match status" value="1"/>
</dbReference>
<evidence type="ECO:0000256" key="4">
    <source>
        <dbReference type="ARBA" id="ARBA00035302"/>
    </source>
</evidence>
<dbReference type="GO" id="GO:0003735">
    <property type="term" value="F:structural constituent of ribosome"/>
    <property type="evidence" value="ECO:0007669"/>
    <property type="project" value="InterPro"/>
</dbReference>
<keyword evidence="3" id="KW-0687">Ribonucleoprotein</keyword>
<dbReference type="Proteomes" id="UP000887540">
    <property type="component" value="Unplaced"/>
</dbReference>
<dbReference type="Gene3D" id="3.90.1170.10">
    <property type="entry name" value="Ribosomal protein L10e/L16"/>
    <property type="match status" value="1"/>
</dbReference>
<evidence type="ECO:0000256" key="1">
    <source>
        <dbReference type="ARBA" id="ARBA00008931"/>
    </source>
</evidence>
<evidence type="ECO:0000313" key="5">
    <source>
        <dbReference type="Proteomes" id="UP000887540"/>
    </source>
</evidence>
<dbReference type="AlphaFoldDB" id="A0A914DKV0"/>
<evidence type="ECO:0000313" key="6">
    <source>
        <dbReference type="WBParaSite" id="ACRNAN_scaffold3053.g31393.t1"/>
    </source>
</evidence>
<comment type="similarity">
    <text evidence="1">Belongs to the universal ribosomal protein uL16 family.</text>
</comment>
<proteinExistence type="inferred from homology"/>
<dbReference type="InterPro" id="IPR000114">
    <property type="entry name" value="Ribosomal_uL16_bact-type"/>
</dbReference>
<dbReference type="InterPro" id="IPR036920">
    <property type="entry name" value="Ribosomal_uL16_sf"/>
</dbReference>
<keyword evidence="5" id="KW-1185">Reference proteome</keyword>
<accession>A0A914DKV0</accession>
<dbReference type="GO" id="GO:0032543">
    <property type="term" value="P:mitochondrial translation"/>
    <property type="evidence" value="ECO:0007669"/>
    <property type="project" value="TreeGrafter"/>
</dbReference>
<dbReference type="InterPro" id="IPR047873">
    <property type="entry name" value="Ribosomal_uL16"/>
</dbReference>
<dbReference type="Pfam" id="PF00252">
    <property type="entry name" value="Ribosomal_L16"/>
    <property type="match status" value="1"/>
</dbReference>
<dbReference type="WBParaSite" id="ACRNAN_scaffold3053.g31393.t1">
    <property type="protein sequence ID" value="ACRNAN_scaffold3053.g31393.t1"/>
    <property type="gene ID" value="ACRNAN_scaffold3053.g31393"/>
</dbReference>
<dbReference type="GO" id="GO:0019843">
    <property type="term" value="F:rRNA binding"/>
    <property type="evidence" value="ECO:0007669"/>
    <property type="project" value="InterPro"/>
</dbReference>
<dbReference type="PANTHER" id="PTHR12220">
    <property type="entry name" value="50S/60S RIBOSOMAL PROTEIN L16"/>
    <property type="match status" value="1"/>
</dbReference>
<dbReference type="GO" id="GO:0005762">
    <property type="term" value="C:mitochondrial large ribosomal subunit"/>
    <property type="evidence" value="ECO:0007669"/>
    <property type="project" value="TreeGrafter"/>
</dbReference>
<reference evidence="6" key="1">
    <citation type="submission" date="2022-11" db="UniProtKB">
        <authorList>
            <consortium name="WormBaseParasite"/>
        </authorList>
    </citation>
    <scope>IDENTIFICATION</scope>
</reference>
<organism evidence="5 6">
    <name type="scientific">Acrobeloides nanus</name>
    <dbReference type="NCBI Taxonomy" id="290746"/>
    <lineage>
        <taxon>Eukaryota</taxon>
        <taxon>Metazoa</taxon>
        <taxon>Ecdysozoa</taxon>
        <taxon>Nematoda</taxon>
        <taxon>Chromadorea</taxon>
        <taxon>Rhabditida</taxon>
        <taxon>Tylenchina</taxon>
        <taxon>Cephalobomorpha</taxon>
        <taxon>Cephaloboidea</taxon>
        <taxon>Cephalobidae</taxon>
        <taxon>Acrobeloides</taxon>
    </lineage>
</organism>
<keyword evidence="2" id="KW-0689">Ribosomal protein</keyword>
<evidence type="ECO:0000256" key="3">
    <source>
        <dbReference type="ARBA" id="ARBA00023274"/>
    </source>
</evidence>
<protein>
    <recommendedName>
        <fullName evidence="4">Large ribosomal subunit protein uL16m</fullName>
    </recommendedName>
</protein>
<evidence type="ECO:0000256" key="2">
    <source>
        <dbReference type="ARBA" id="ARBA00022980"/>
    </source>
</evidence>
<name>A0A914DKV0_9BILA</name>